<dbReference type="PROSITE" id="PS50177">
    <property type="entry name" value="NTF2_DOMAIN"/>
    <property type="match status" value="1"/>
</dbReference>
<dbReference type="GO" id="GO:0005829">
    <property type="term" value="C:cytosol"/>
    <property type="evidence" value="ECO:0007669"/>
    <property type="project" value="TreeGrafter"/>
</dbReference>
<dbReference type="EMBL" id="JADGJD010000278">
    <property type="protein sequence ID" value="KAJ3052644.1"/>
    <property type="molecule type" value="Genomic_DNA"/>
</dbReference>
<dbReference type="GO" id="GO:0034517">
    <property type="term" value="P:ribophagy"/>
    <property type="evidence" value="ECO:0007669"/>
    <property type="project" value="TreeGrafter"/>
</dbReference>
<keyword evidence="7" id="KW-1185">Reference proteome</keyword>
<evidence type="ECO:0000259" key="5">
    <source>
        <dbReference type="PROSITE" id="PS50177"/>
    </source>
</evidence>
<dbReference type="InterPro" id="IPR000504">
    <property type="entry name" value="RRM_dom"/>
</dbReference>
<evidence type="ECO:0000256" key="1">
    <source>
        <dbReference type="ARBA" id="ARBA00022884"/>
    </source>
</evidence>
<dbReference type="Gene3D" id="3.10.450.50">
    <property type="match status" value="1"/>
</dbReference>
<dbReference type="InterPro" id="IPR039539">
    <property type="entry name" value="Ras_GTPase_bind_prot"/>
</dbReference>
<dbReference type="CDD" id="cd00590">
    <property type="entry name" value="RRM_SF"/>
    <property type="match status" value="1"/>
</dbReference>
<dbReference type="Pfam" id="PF02136">
    <property type="entry name" value="NTF2"/>
    <property type="match status" value="1"/>
</dbReference>
<dbReference type="PANTHER" id="PTHR10693:SF20">
    <property type="entry name" value="AT27578P"/>
    <property type="match status" value="1"/>
</dbReference>
<sequence length="514" mass="55650">MTAAVANQTTNSAPAAPKPKIDAFEVGWLFVQEYYTFLNREPHKLHCFYNKNSSFSHGHEGDSPAQCHGQQEIHKRILELDFQDCKVLVSNIEVMSSISGGVVVQVIGEMSNKGEPSHKFAQTFFLAEQPNGYYVLNDIFRFLKEDIDDNNYEDNEEQEAYDQEQFGHEESTPAYQDIPAALSAHEPESPKHIEATRSPSPVKQEPAPVPEPVAEPEVAPEQPELEAQSLYSTDVAEAKPAAHLEPEVKKAAPARSESPAPPAQAAPAKASPAPAANEPAKPKTWASLAAANAGGWQADAPAKAPAATPAKQSGPSTPPAAPKTTAAVPKPAQKKAEDAPEDSSAETGSDSNKDGGFREVRRNDQRRPQQQHHDADEREKYSIYLKGINDKVEQEAVKAVFAKFGDVKKVELLLAKNIGFVEFTSPDVAQKVIGQTFTVNGQTIIAEERRKRVQNNRGNGFQRRDFQDGQSGRGRGGDFYGRGGAGRGRGGPRDGANGVKAPGPKPQPQGTKSQ</sequence>
<dbReference type="SUPFAM" id="SSF54928">
    <property type="entry name" value="RNA-binding domain, RBD"/>
    <property type="match status" value="1"/>
</dbReference>
<feature type="compositionally biased region" description="Low complexity" evidence="3">
    <location>
        <begin position="265"/>
        <end position="310"/>
    </location>
</feature>
<feature type="domain" description="RRM" evidence="4">
    <location>
        <begin position="381"/>
        <end position="458"/>
    </location>
</feature>
<dbReference type="Pfam" id="PF00076">
    <property type="entry name" value="RRM_1"/>
    <property type="match status" value="1"/>
</dbReference>
<dbReference type="InterPro" id="IPR012677">
    <property type="entry name" value="Nucleotide-bd_a/b_plait_sf"/>
</dbReference>
<feature type="domain" description="NTF2" evidence="5">
    <location>
        <begin position="26"/>
        <end position="142"/>
    </location>
</feature>
<reference evidence="6" key="1">
    <citation type="submission" date="2020-05" db="EMBL/GenBank/DDBJ databases">
        <title>Phylogenomic resolution of chytrid fungi.</title>
        <authorList>
            <person name="Stajich J.E."/>
            <person name="Amses K."/>
            <person name="Simmons R."/>
            <person name="Seto K."/>
            <person name="Myers J."/>
            <person name="Bonds A."/>
            <person name="Quandt C.A."/>
            <person name="Barry K."/>
            <person name="Liu P."/>
            <person name="Grigoriev I."/>
            <person name="Longcore J.E."/>
            <person name="James T.Y."/>
        </authorList>
    </citation>
    <scope>NUCLEOTIDE SEQUENCE</scope>
    <source>
        <strain evidence="6">JEL0318</strain>
    </source>
</reference>
<keyword evidence="1 2" id="KW-0694">RNA-binding</keyword>
<dbReference type="GO" id="GO:0016579">
    <property type="term" value="P:protein deubiquitination"/>
    <property type="evidence" value="ECO:0007669"/>
    <property type="project" value="TreeGrafter"/>
</dbReference>
<feature type="compositionally biased region" description="Gly residues" evidence="3">
    <location>
        <begin position="471"/>
        <end position="489"/>
    </location>
</feature>
<dbReference type="FunFam" id="3.10.450.50:FF:000003">
    <property type="entry name" value="Nuclear transport factor 2 family protein"/>
    <property type="match status" value="1"/>
</dbReference>
<evidence type="ECO:0008006" key="8">
    <source>
        <dbReference type="Google" id="ProtNLM"/>
    </source>
</evidence>
<dbReference type="InterPro" id="IPR018222">
    <property type="entry name" value="Nuclear_transport_factor_2_euk"/>
</dbReference>
<dbReference type="SMART" id="SM00360">
    <property type="entry name" value="RRM"/>
    <property type="match status" value="1"/>
</dbReference>
<accession>A0AAD5X307</accession>
<gene>
    <name evidence="6" type="ORF">HK097_005921</name>
</gene>
<feature type="region of interest" description="Disordered" evidence="3">
    <location>
        <begin position="450"/>
        <end position="514"/>
    </location>
</feature>
<dbReference type="InterPro" id="IPR032710">
    <property type="entry name" value="NTF2-like_dom_sf"/>
</dbReference>
<evidence type="ECO:0000313" key="7">
    <source>
        <dbReference type="Proteomes" id="UP001212841"/>
    </source>
</evidence>
<dbReference type="CDD" id="cd00780">
    <property type="entry name" value="NTF2"/>
    <property type="match status" value="1"/>
</dbReference>
<protein>
    <recommendedName>
        <fullName evidence="8">NTF2-domain-containing protein</fullName>
    </recommendedName>
</protein>
<feature type="region of interest" description="Disordered" evidence="3">
    <location>
        <begin position="186"/>
        <end position="380"/>
    </location>
</feature>
<proteinExistence type="predicted"/>
<dbReference type="GO" id="GO:1990904">
    <property type="term" value="C:ribonucleoprotein complex"/>
    <property type="evidence" value="ECO:0007669"/>
    <property type="project" value="TreeGrafter"/>
</dbReference>
<feature type="compositionally biased region" description="Low complexity" evidence="3">
    <location>
        <begin position="215"/>
        <end position="228"/>
    </location>
</feature>
<feature type="compositionally biased region" description="Basic and acidic residues" evidence="3">
    <location>
        <begin position="186"/>
        <end position="195"/>
    </location>
</feature>
<evidence type="ECO:0000259" key="4">
    <source>
        <dbReference type="PROSITE" id="PS50102"/>
    </source>
</evidence>
<evidence type="ECO:0000256" key="2">
    <source>
        <dbReference type="PROSITE-ProRule" id="PRU00176"/>
    </source>
</evidence>
<dbReference type="InterPro" id="IPR002075">
    <property type="entry name" value="NTF2_dom"/>
</dbReference>
<feature type="compositionally biased region" description="Basic and acidic residues" evidence="3">
    <location>
        <begin position="236"/>
        <end position="250"/>
    </location>
</feature>
<dbReference type="PROSITE" id="PS50102">
    <property type="entry name" value="RRM"/>
    <property type="match status" value="1"/>
</dbReference>
<feature type="compositionally biased region" description="Basic and acidic residues" evidence="3">
    <location>
        <begin position="351"/>
        <end position="380"/>
    </location>
</feature>
<name>A0AAD5X307_9FUNG</name>
<dbReference type="GO" id="GO:0003729">
    <property type="term" value="F:mRNA binding"/>
    <property type="evidence" value="ECO:0007669"/>
    <property type="project" value="TreeGrafter"/>
</dbReference>
<dbReference type="Proteomes" id="UP001212841">
    <property type="component" value="Unassembled WGS sequence"/>
</dbReference>
<organism evidence="6 7">
    <name type="scientific">Rhizophlyctis rosea</name>
    <dbReference type="NCBI Taxonomy" id="64517"/>
    <lineage>
        <taxon>Eukaryota</taxon>
        <taxon>Fungi</taxon>
        <taxon>Fungi incertae sedis</taxon>
        <taxon>Chytridiomycota</taxon>
        <taxon>Chytridiomycota incertae sedis</taxon>
        <taxon>Chytridiomycetes</taxon>
        <taxon>Rhizophlyctidales</taxon>
        <taxon>Rhizophlyctidaceae</taxon>
        <taxon>Rhizophlyctis</taxon>
    </lineage>
</organism>
<dbReference type="InterPro" id="IPR035979">
    <property type="entry name" value="RBD_domain_sf"/>
</dbReference>
<dbReference type="Gene3D" id="3.30.70.330">
    <property type="match status" value="1"/>
</dbReference>
<comment type="caution">
    <text evidence="6">The sequence shown here is derived from an EMBL/GenBank/DDBJ whole genome shotgun (WGS) entry which is preliminary data.</text>
</comment>
<evidence type="ECO:0000256" key="3">
    <source>
        <dbReference type="SAM" id="MobiDB-lite"/>
    </source>
</evidence>
<dbReference type="SUPFAM" id="SSF54427">
    <property type="entry name" value="NTF2-like"/>
    <property type="match status" value="1"/>
</dbReference>
<dbReference type="PANTHER" id="PTHR10693">
    <property type="entry name" value="RAS GTPASE-ACTIVATING PROTEIN-BINDING PROTEIN"/>
    <property type="match status" value="1"/>
</dbReference>
<evidence type="ECO:0000313" key="6">
    <source>
        <dbReference type="EMBL" id="KAJ3052644.1"/>
    </source>
</evidence>
<dbReference type="AlphaFoldDB" id="A0AAD5X307"/>
<dbReference type="GO" id="GO:1990861">
    <property type="term" value="C:Ubp3-Bre5 deubiquitination complex"/>
    <property type="evidence" value="ECO:0007669"/>
    <property type="project" value="TreeGrafter"/>
</dbReference>
<feature type="compositionally biased region" description="Low complexity" evidence="3">
    <location>
        <begin position="322"/>
        <end position="331"/>
    </location>
</feature>